<keyword evidence="1" id="KW-0195">Cyclin</keyword>
<dbReference type="AlphaFoldDB" id="T0S8G4"/>
<evidence type="ECO:0000313" key="4">
    <source>
        <dbReference type="Proteomes" id="UP000030762"/>
    </source>
</evidence>
<dbReference type="InterPro" id="IPR013763">
    <property type="entry name" value="Cyclin-like_dom"/>
</dbReference>
<dbReference type="SMART" id="SM00385">
    <property type="entry name" value="CYCLIN"/>
    <property type="match status" value="1"/>
</dbReference>
<comment type="similarity">
    <text evidence="1">Belongs to the cyclin family.</text>
</comment>
<reference evidence="3 4" key="1">
    <citation type="submission" date="2012-04" db="EMBL/GenBank/DDBJ databases">
        <title>The Genome Sequence of Saprolegnia declina VS20.</title>
        <authorList>
            <consortium name="The Broad Institute Genome Sequencing Platform"/>
            <person name="Russ C."/>
            <person name="Nusbaum C."/>
            <person name="Tyler B."/>
            <person name="van West P."/>
            <person name="Dieguez-Uribeondo J."/>
            <person name="de Bruijn I."/>
            <person name="Tripathy S."/>
            <person name="Jiang R."/>
            <person name="Young S.K."/>
            <person name="Zeng Q."/>
            <person name="Gargeya S."/>
            <person name="Fitzgerald M."/>
            <person name="Haas B."/>
            <person name="Abouelleil A."/>
            <person name="Alvarado L."/>
            <person name="Arachchi H.M."/>
            <person name="Berlin A."/>
            <person name="Chapman S.B."/>
            <person name="Goldberg J."/>
            <person name="Griggs A."/>
            <person name="Gujja S."/>
            <person name="Hansen M."/>
            <person name="Howarth C."/>
            <person name="Imamovic A."/>
            <person name="Larimer J."/>
            <person name="McCowen C."/>
            <person name="Montmayeur A."/>
            <person name="Murphy C."/>
            <person name="Neiman D."/>
            <person name="Pearson M."/>
            <person name="Priest M."/>
            <person name="Roberts A."/>
            <person name="Saif S."/>
            <person name="Shea T."/>
            <person name="Sisk P."/>
            <person name="Sykes S."/>
            <person name="Wortman J."/>
            <person name="Nusbaum C."/>
            <person name="Birren B."/>
        </authorList>
    </citation>
    <scope>NUCLEOTIDE SEQUENCE [LARGE SCALE GENOMIC DNA]</scope>
    <source>
        <strain evidence="3 4">VS20</strain>
    </source>
</reference>
<dbReference type="PANTHER" id="PTHR10177">
    <property type="entry name" value="CYCLINS"/>
    <property type="match status" value="1"/>
</dbReference>
<dbReference type="GeneID" id="19942242"/>
<protein>
    <recommendedName>
        <fullName evidence="2">Cyclin-like domain-containing protein</fullName>
    </recommendedName>
</protein>
<dbReference type="Gene3D" id="1.10.472.10">
    <property type="entry name" value="Cyclin-like"/>
    <property type="match status" value="2"/>
</dbReference>
<proteinExistence type="inferred from homology"/>
<dbReference type="OMA" id="HICCWIA"/>
<dbReference type="InterPro" id="IPR006671">
    <property type="entry name" value="Cyclin_N"/>
</dbReference>
<keyword evidence="4" id="KW-1185">Reference proteome</keyword>
<feature type="domain" description="Cyclin-like" evidence="2">
    <location>
        <begin position="68"/>
        <end position="152"/>
    </location>
</feature>
<dbReference type="InterPro" id="IPR036915">
    <property type="entry name" value="Cyclin-like_sf"/>
</dbReference>
<evidence type="ECO:0000256" key="1">
    <source>
        <dbReference type="RuleBase" id="RU000383"/>
    </source>
</evidence>
<evidence type="ECO:0000259" key="2">
    <source>
        <dbReference type="SMART" id="SM00385"/>
    </source>
</evidence>
<dbReference type="FunFam" id="1.10.472.10:FF:000057">
    <property type="entry name" value="Cyclin N-terminal domain containing 2"/>
    <property type="match status" value="1"/>
</dbReference>
<dbReference type="Pfam" id="PF00134">
    <property type="entry name" value="Cyclin_N"/>
    <property type="match status" value="1"/>
</dbReference>
<dbReference type="VEuPathDB" id="FungiDB:SDRG_01515"/>
<dbReference type="InParanoid" id="T0S8G4"/>
<dbReference type="OrthoDB" id="5590282at2759"/>
<organism evidence="3 4">
    <name type="scientific">Saprolegnia diclina (strain VS20)</name>
    <dbReference type="NCBI Taxonomy" id="1156394"/>
    <lineage>
        <taxon>Eukaryota</taxon>
        <taxon>Sar</taxon>
        <taxon>Stramenopiles</taxon>
        <taxon>Oomycota</taxon>
        <taxon>Saprolegniomycetes</taxon>
        <taxon>Saprolegniales</taxon>
        <taxon>Saprolegniaceae</taxon>
        <taxon>Saprolegnia</taxon>
    </lineage>
</organism>
<gene>
    <name evidence="3" type="ORF">SDRG_01515</name>
</gene>
<dbReference type="EMBL" id="JH767134">
    <property type="protein sequence ID" value="EQC41553.1"/>
    <property type="molecule type" value="Genomic_DNA"/>
</dbReference>
<dbReference type="SUPFAM" id="SSF47954">
    <property type="entry name" value="Cyclin-like"/>
    <property type="match status" value="1"/>
</dbReference>
<name>T0S8G4_SAPDV</name>
<accession>T0S8G4</accession>
<dbReference type="eggNOG" id="KOG0654">
    <property type="taxonomic scope" value="Eukaryota"/>
</dbReference>
<dbReference type="STRING" id="1156394.T0S8G4"/>
<sequence>MDLSCREDLVGADKASSSVLVVADDGTTSADELQCLRARERTTAPSAMYLLLVQAQGVVEASRDHICCWIAEVALEFHFSRITTAVAINYLDRYLSQHASTPHRLQLVGLVAILIASKFHEKDGISMDEAKEIAANVFTVEDITRMEANMLSALQWKLHAVVPAMYIDTFLQDLQQTRLMAPTCADMTAVHHTAYIQLGFLPSTVAIAISHLAYDVHGLSKAPLDAYLKRMDMDPESNDVADCQRQLRMLLPAHLWKTKKRDRSPSPSGVDDVFHCIEPDDEDEECVVPEAKRAKTS</sequence>
<dbReference type="RefSeq" id="XP_008605267.1">
    <property type="nucleotide sequence ID" value="XM_008607045.1"/>
</dbReference>
<evidence type="ECO:0000313" key="3">
    <source>
        <dbReference type="EMBL" id="EQC41553.1"/>
    </source>
</evidence>
<dbReference type="InterPro" id="IPR039361">
    <property type="entry name" value="Cyclin"/>
</dbReference>
<dbReference type="Proteomes" id="UP000030762">
    <property type="component" value="Unassembled WGS sequence"/>
</dbReference>